<organism evidence="2 3">
    <name type="scientific">Kocuria gwangalliensis</name>
    <dbReference type="NCBI Taxonomy" id="501592"/>
    <lineage>
        <taxon>Bacteria</taxon>
        <taxon>Bacillati</taxon>
        <taxon>Actinomycetota</taxon>
        <taxon>Actinomycetes</taxon>
        <taxon>Micrococcales</taxon>
        <taxon>Micrococcaceae</taxon>
        <taxon>Kocuria</taxon>
    </lineage>
</organism>
<reference evidence="3" key="1">
    <citation type="journal article" date="2019" name="Int. J. Syst. Evol. Microbiol.">
        <title>The Global Catalogue of Microorganisms (GCM) 10K type strain sequencing project: providing services to taxonomists for standard genome sequencing and annotation.</title>
        <authorList>
            <consortium name="The Broad Institute Genomics Platform"/>
            <consortium name="The Broad Institute Genome Sequencing Center for Infectious Disease"/>
            <person name="Wu L."/>
            <person name="Ma J."/>
        </authorList>
    </citation>
    <scope>NUCLEOTIDE SEQUENCE [LARGE SCALE GENOMIC DNA]</scope>
    <source>
        <strain evidence="3">JCM 18958</strain>
    </source>
</reference>
<comment type="caution">
    <text evidence="2">The sequence shown here is derived from an EMBL/GenBank/DDBJ whole genome shotgun (WGS) entry which is preliminary data.</text>
</comment>
<keyword evidence="3" id="KW-1185">Reference proteome</keyword>
<sequence length="63" mass="6581">MTRFSSWDSPVLGSLPLTPADAAGPPWPGDVSLLMSTSCYKWALSTTGGETEGREAVPNVIAT</sequence>
<proteinExistence type="predicted"/>
<dbReference type="Proteomes" id="UP001501446">
    <property type="component" value="Unassembled WGS sequence"/>
</dbReference>
<protein>
    <submittedName>
        <fullName evidence="2">Uncharacterized protein</fullName>
    </submittedName>
</protein>
<evidence type="ECO:0000256" key="1">
    <source>
        <dbReference type="SAM" id="MobiDB-lite"/>
    </source>
</evidence>
<dbReference type="EMBL" id="BAABLN010000009">
    <property type="protein sequence ID" value="GAA4694315.1"/>
    <property type="molecule type" value="Genomic_DNA"/>
</dbReference>
<feature type="region of interest" description="Disordered" evidence="1">
    <location>
        <begin position="1"/>
        <end position="28"/>
    </location>
</feature>
<name>A0ABP8WVL9_9MICC</name>
<evidence type="ECO:0000313" key="3">
    <source>
        <dbReference type="Proteomes" id="UP001501446"/>
    </source>
</evidence>
<gene>
    <name evidence="2" type="ORF">GCM10025781_09870</name>
</gene>
<evidence type="ECO:0000313" key="2">
    <source>
        <dbReference type="EMBL" id="GAA4694315.1"/>
    </source>
</evidence>
<accession>A0ABP8WVL9</accession>